<dbReference type="InterPro" id="IPR000626">
    <property type="entry name" value="Ubiquitin-like_dom"/>
</dbReference>
<dbReference type="InterPro" id="IPR051324">
    <property type="entry name" value="Stress/Tellurium_Resist"/>
</dbReference>
<dbReference type="PANTHER" id="PTHR32097:SF17">
    <property type="entry name" value="CAMP-BINDING PROTEIN 1-RELATED"/>
    <property type="match status" value="1"/>
</dbReference>
<dbReference type="Gene3D" id="3.10.20.90">
    <property type="entry name" value="Phosphatidylinositol 3-kinase Catalytic Subunit, Chain A, domain 1"/>
    <property type="match status" value="1"/>
</dbReference>
<dbReference type="PANTHER" id="PTHR32097">
    <property type="entry name" value="CAMP-BINDING PROTEIN 1-RELATED"/>
    <property type="match status" value="1"/>
</dbReference>
<dbReference type="InterPro" id="IPR003325">
    <property type="entry name" value="TerD"/>
</dbReference>
<organism evidence="1 2">
    <name type="scientific">Paramuricea clavata</name>
    <name type="common">Red gorgonian</name>
    <name type="synonym">Violescent sea-whip</name>
    <dbReference type="NCBI Taxonomy" id="317549"/>
    <lineage>
        <taxon>Eukaryota</taxon>
        <taxon>Metazoa</taxon>
        <taxon>Cnidaria</taxon>
        <taxon>Anthozoa</taxon>
        <taxon>Octocorallia</taxon>
        <taxon>Malacalcyonacea</taxon>
        <taxon>Plexauridae</taxon>
        <taxon>Paramuricea</taxon>
    </lineage>
</organism>
<dbReference type="CDD" id="cd17039">
    <property type="entry name" value="Ubl_ubiquitin_like"/>
    <property type="match status" value="1"/>
</dbReference>
<dbReference type="CDD" id="cd06974">
    <property type="entry name" value="TerD_like"/>
    <property type="match status" value="1"/>
</dbReference>
<dbReference type="OrthoDB" id="408003at2759"/>
<gene>
    <name evidence="1" type="ORF">PACLA_8A010071</name>
</gene>
<evidence type="ECO:0000313" key="2">
    <source>
        <dbReference type="Proteomes" id="UP001152795"/>
    </source>
</evidence>
<keyword evidence="2" id="KW-1185">Reference proteome</keyword>
<comment type="caution">
    <text evidence="1">The sequence shown here is derived from an EMBL/GenBank/DDBJ whole genome shotgun (WGS) entry which is preliminary data.</text>
</comment>
<name>A0A7D9JCL1_PARCT</name>
<dbReference type="SMART" id="SM00213">
    <property type="entry name" value="UBQ"/>
    <property type="match status" value="1"/>
</dbReference>
<dbReference type="EMBL" id="CACRXK020014141">
    <property type="protein sequence ID" value="CAB4026332.1"/>
    <property type="molecule type" value="Genomic_DNA"/>
</dbReference>
<dbReference type="Gene3D" id="2.60.60.30">
    <property type="entry name" value="sav2460 like domains"/>
    <property type="match status" value="1"/>
</dbReference>
<dbReference type="PROSITE" id="PS50053">
    <property type="entry name" value="UBIQUITIN_2"/>
    <property type="match status" value="1"/>
</dbReference>
<dbReference type="Pfam" id="PF02342">
    <property type="entry name" value="TerD"/>
    <property type="match status" value="1"/>
</dbReference>
<accession>A0A7D9JCL1</accession>
<reference evidence="1" key="1">
    <citation type="submission" date="2020-04" db="EMBL/GenBank/DDBJ databases">
        <authorList>
            <person name="Alioto T."/>
            <person name="Alioto T."/>
            <person name="Gomez Garrido J."/>
        </authorList>
    </citation>
    <scope>NUCLEOTIDE SEQUENCE</scope>
    <source>
        <strain evidence="1">A484AB</strain>
    </source>
</reference>
<dbReference type="InterPro" id="IPR029071">
    <property type="entry name" value="Ubiquitin-like_domsf"/>
</dbReference>
<dbReference type="SUPFAM" id="SSF54236">
    <property type="entry name" value="Ubiquitin-like"/>
    <property type="match status" value="1"/>
</dbReference>
<evidence type="ECO:0000313" key="1">
    <source>
        <dbReference type="EMBL" id="CAB4026332.1"/>
    </source>
</evidence>
<protein>
    <submittedName>
        <fullName evidence="1">Ubiquitin-60S ribosomal L40</fullName>
    </submittedName>
</protein>
<proteinExistence type="predicted"/>
<dbReference type="AlphaFoldDB" id="A0A7D9JCL1"/>
<sequence>METLEILFPKVKNVISPVSADGKPAITVTNLAGKCTSLSYQPHQTIQDLQKEVMRAMHIMCEQQVLLYNGIELKTTDVKGKNMTLADHNVQPNSTIRLLVRLYEVPDELDHVIFQLSWGFPSTGKDYLDATVFLYKGAKFVEVVDYQHCTSRFGSITHSGDILNLFRGIGHHKINVSIKSLQHDIDTLVFTLSSWKSPNISKFKNPSLRFFDENFPEQQLCSDEMEHAALSQAIIMCCLSKSKDSCWKVYSLKTLSSGNAMNYEPLQQKIASLIQQGFV</sequence>
<dbReference type="Proteomes" id="UP001152795">
    <property type="component" value="Unassembled WGS sequence"/>
</dbReference>